<reference evidence="1" key="1">
    <citation type="submission" date="2023-07" db="EMBL/GenBank/DDBJ databases">
        <authorList>
            <person name="Ivanov I."/>
            <person name="Teneva D."/>
            <person name="Stoikov I."/>
        </authorList>
    </citation>
    <scope>NUCLEOTIDE SEQUENCE</scope>
    <source>
        <strain evidence="1">4475</strain>
    </source>
</reference>
<gene>
    <name evidence="1" type="ORF">BSPP4475_06900</name>
</gene>
<accession>A0AA48MAI1</accession>
<name>A0AA48MAI1_9BACL</name>
<dbReference type="AlphaFoldDB" id="A0AA48MAI1"/>
<sequence>MLCILTVAERLIQQAILQVLIPIFEPDFSNCGFGFRPDVVLTTRYVRRSKLLMKVIGTWLTST</sequence>
<evidence type="ECO:0000313" key="1">
    <source>
        <dbReference type="EMBL" id="CAJ1002034.1"/>
    </source>
</evidence>
<dbReference type="EMBL" id="OY569118">
    <property type="protein sequence ID" value="CAJ1002034.1"/>
    <property type="molecule type" value="Genomic_DNA"/>
</dbReference>
<keyword evidence="2" id="KW-1185">Reference proteome</keyword>
<organism evidence="1 2">
    <name type="scientific">Brevibacillus aydinogluensis</name>
    <dbReference type="NCBI Taxonomy" id="927786"/>
    <lineage>
        <taxon>Bacteria</taxon>
        <taxon>Bacillati</taxon>
        <taxon>Bacillota</taxon>
        <taxon>Bacilli</taxon>
        <taxon>Bacillales</taxon>
        <taxon>Paenibacillaceae</taxon>
        <taxon>Brevibacillus</taxon>
    </lineage>
</organism>
<proteinExistence type="predicted"/>
<evidence type="ECO:0000313" key="2">
    <source>
        <dbReference type="Proteomes" id="UP001189619"/>
    </source>
</evidence>
<protein>
    <recommendedName>
        <fullName evidence="3">Reverse transcriptase domain-containing protein</fullName>
    </recommendedName>
</protein>
<dbReference type="KEGG" id="bayd:BSPP4475_06900"/>
<dbReference type="Proteomes" id="UP001189619">
    <property type="component" value="Chromosome"/>
</dbReference>
<evidence type="ECO:0008006" key="3">
    <source>
        <dbReference type="Google" id="ProtNLM"/>
    </source>
</evidence>